<evidence type="ECO:0000313" key="9">
    <source>
        <dbReference type="Proteomes" id="UP000886520"/>
    </source>
</evidence>
<dbReference type="EMBL" id="JABFUD020000004">
    <property type="protein sequence ID" value="KAI5080696.1"/>
    <property type="molecule type" value="Genomic_DNA"/>
</dbReference>
<sequence length="200" mass="21803">MTTPDVVGGGAPMALASTPAARAFLARLSEGAKQAVSQRRPWIELVDRSAFARPESFSEATSRVRKNWGYFRVNYALLLTAVIAFSLISNPVSLFLLCFILAAWIYMYLIRTAPFVAFGRSFSERELFAVMAVFTVFFVFLTNVGSLLISAAMIGFAIISVHAAFRVPDDLFLDEDGSAANGFMSFLGSVPTQPVLATHV</sequence>
<evidence type="ECO:0000256" key="3">
    <source>
        <dbReference type="ARBA" id="ARBA00006483"/>
    </source>
</evidence>
<comment type="caution">
    <text evidence="8">The sequence shown here is derived from an EMBL/GenBank/DDBJ whole genome shotgun (WGS) entry which is preliminary data.</text>
</comment>
<evidence type="ECO:0000256" key="6">
    <source>
        <dbReference type="ARBA" id="ARBA00023136"/>
    </source>
</evidence>
<dbReference type="GO" id="GO:0005783">
    <property type="term" value="C:endoplasmic reticulum"/>
    <property type="evidence" value="ECO:0007669"/>
    <property type="project" value="TreeGrafter"/>
</dbReference>
<dbReference type="Pfam" id="PF03208">
    <property type="entry name" value="PRA1"/>
    <property type="match status" value="1"/>
</dbReference>
<organism evidence="8 9">
    <name type="scientific">Adiantum capillus-veneris</name>
    <name type="common">Maidenhair fern</name>
    <dbReference type="NCBI Taxonomy" id="13818"/>
    <lineage>
        <taxon>Eukaryota</taxon>
        <taxon>Viridiplantae</taxon>
        <taxon>Streptophyta</taxon>
        <taxon>Embryophyta</taxon>
        <taxon>Tracheophyta</taxon>
        <taxon>Polypodiopsida</taxon>
        <taxon>Polypodiidae</taxon>
        <taxon>Polypodiales</taxon>
        <taxon>Pteridineae</taxon>
        <taxon>Pteridaceae</taxon>
        <taxon>Vittarioideae</taxon>
        <taxon>Adiantum</taxon>
    </lineage>
</organism>
<dbReference type="InterPro" id="IPR004895">
    <property type="entry name" value="Prenylated_rab_accept_PRA1"/>
</dbReference>
<protein>
    <recommendedName>
        <fullName evidence="7">PRA1 family protein</fullName>
    </recommendedName>
</protein>
<feature type="transmembrane region" description="Helical" evidence="7">
    <location>
        <begin position="94"/>
        <end position="110"/>
    </location>
</feature>
<dbReference type="Proteomes" id="UP000886520">
    <property type="component" value="Chromosome 4"/>
</dbReference>
<proteinExistence type="inferred from homology"/>
<evidence type="ECO:0000256" key="7">
    <source>
        <dbReference type="RuleBase" id="RU363107"/>
    </source>
</evidence>
<comment type="similarity">
    <text evidence="3 7">Belongs to the PRA1 family.</text>
</comment>
<reference evidence="8" key="1">
    <citation type="submission" date="2021-01" db="EMBL/GenBank/DDBJ databases">
        <title>Adiantum capillus-veneris genome.</title>
        <authorList>
            <person name="Fang Y."/>
            <person name="Liao Q."/>
        </authorList>
    </citation>
    <scope>NUCLEOTIDE SEQUENCE</scope>
    <source>
        <strain evidence="8">H3</strain>
        <tissue evidence="8">Leaf</tissue>
    </source>
</reference>
<dbReference type="PANTHER" id="PTHR19317">
    <property type="entry name" value="PRENYLATED RAB ACCEPTOR 1-RELATED"/>
    <property type="match status" value="1"/>
</dbReference>
<evidence type="ECO:0000256" key="2">
    <source>
        <dbReference type="ARBA" id="ARBA00004141"/>
    </source>
</evidence>
<keyword evidence="7" id="KW-0813">Transport</keyword>
<keyword evidence="4 7" id="KW-0812">Transmembrane</keyword>
<keyword evidence="5 7" id="KW-1133">Transmembrane helix</keyword>
<comment type="function">
    <text evidence="1 7">May be involved in both secretory and endocytic intracellular trafficking in the endosomal/prevacuolar compartments.</text>
</comment>
<dbReference type="AlphaFoldDB" id="A0A9D4ZP76"/>
<evidence type="ECO:0000256" key="1">
    <source>
        <dbReference type="ARBA" id="ARBA00002501"/>
    </source>
</evidence>
<accession>A0A9D4ZP76</accession>
<gene>
    <name evidence="8" type="ORF">GOP47_0003879</name>
</gene>
<dbReference type="GO" id="GO:0016192">
    <property type="term" value="P:vesicle-mediated transport"/>
    <property type="evidence" value="ECO:0007669"/>
    <property type="project" value="TreeGrafter"/>
</dbReference>
<feature type="transmembrane region" description="Helical" evidence="7">
    <location>
        <begin position="122"/>
        <end position="141"/>
    </location>
</feature>
<dbReference type="GO" id="GO:0005794">
    <property type="term" value="C:Golgi apparatus"/>
    <property type="evidence" value="ECO:0007669"/>
    <property type="project" value="TreeGrafter"/>
</dbReference>
<evidence type="ECO:0000256" key="5">
    <source>
        <dbReference type="ARBA" id="ARBA00022989"/>
    </source>
</evidence>
<dbReference type="OrthoDB" id="63113at2759"/>
<keyword evidence="6 7" id="KW-0472">Membrane</keyword>
<keyword evidence="9" id="KW-1185">Reference proteome</keyword>
<dbReference type="PANTHER" id="PTHR19317:SF0">
    <property type="entry name" value="PRENYLATED RAB ACCEPTOR PROTEIN 1"/>
    <property type="match status" value="1"/>
</dbReference>
<comment type="subcellular location">
    <subcellularLocation>
        <location evidence="2 7">Membrane</location>
        <topology evidence="2 7">Multi-pass membrane protein</topology>
    </subcellularLocation>
</comment>
<evidence type="ECO:0000313" key="8">
    <source>
        <dbReference type="EMBL" id="KAI5080696.1"/>
    </source>
</evidence>
<name>A0A9D4ZP76_ADICA</name>
<dbReference type="GO" id="GO:0016020">
    <property type="term" value="C:membrane"/>
    <property type="evidence" value="ECO:0007669"/>
    <property type="project" value="UniProtKB-SubCell"/>
</dbReference>
<evidence type="ECO:0000256" key="4">
    <source>
        <dbReference type="ARBA" id="ARBA00022692"/>
    </source>
</evidence>